<organism evidence="2 3">
    <name type="scientific">candidate division WOR-3 bacterium JGI_Cruoil_03_44_89</name>
    <dbReference type="NCBI Taxonomy" id="1973748"/>
    <lineage>
        <taxon>Bacteria</taxon>
        <taxon>Bacteria division WOR-3</taxon>
    </lineage>
</organism>
<accession>A0A235BTG4</accession>
<keyword evidence="1" id="KW-0732">Signal</keyword>
<gene>
    <name evidence="2" type="ORF">CH333_04995</name>
</gene>
<feature type="signal peptide" evidence="1">
    <location>
        <begin position="1"/>
        <end position="24"/>
    </location>
</feature>
<dbReference type="AlphaFoldDB" id="A0A235BTG4"/>
<proteinExistence type="predicted"/>
<evidence type="ECO:0000256" key="1">
    <source>
        <dbReference type="SAM" id="SignalP"/>
    </source>
</evidence>
<feature type="chain" id="PRO_5012963604" description="PEGA domain-containing protein" evidence="1">
    <location>
        <begin position="25"/>
        <end position="225"/>
    </location>
</feature>
<sequence>MSKMNKIFQLYVLFSMLSLPFSTSTPDKNTVPNQDDAWKDLEVYPIKKNRVFKAFEVSTKPLFLVGTKKDIVSQVEEELSKSLASRKNEQKLRTYSTSDTLFVFCLFGWSGGSLDEMRRIKITKACIKERDVHIHIDYPTFEYSEPMIEICNVVFVGRQIPLGKLLPGKYTVSFYSTYRHIRVDVSERPWESELVTERGDILERKIEFRVDKIPTSSKKNLGSGL</sequence>
<comment type="caution">
    <text evidence="2">The sequence shown here is derived from an EMBL/GenBank/DDBJ whole genome shotgun (WGS) entry which is preliminary data.</text>
</comment>
<evidence type="ECO:0000313" key="3">
    <source>
        <dbReference type="Proteomes" id="UP000215215"/>
    </source>
</evidence>
<evidence type="ECO:0000313" key="2">
    <source>
        <dbReference type="EMBL" id="OYD15763.1"/>
    </source>
</evidence>
<name>A0A235BTG4_UNCW3</name>
<reference evidence="2 3" key="1">
    <citation type="submission" date="2017-07" db="EMBL/GenBank/DDBJ databases">
        <title>Recovery of genomes from metagenomes via a dereplication, aggregation, and scoring strategy.</title>
        <authorList>
            <person name="Sieber C.M."/>
            <person name="Probst A.J."/>
            <person name="Sharrar A."/>
            <person name="Thomas B.C."/>
            <person name="Hess M."/>
            <person name="Tringe S.G."/>
            <person name="Banfield J.F."/>
        </authorList>
    </citation>
    <scope>NUCLEOTIDE SEQUENCE [LARGE SCALE GENOMIC DNA]</scope>
    <source>
        <strain evidence="2">JGI_Cruoil_03_44_89</strain>
    </source>
</reference>
<protein>
    <recommendedName>
        <fullName evidence="4">PEGA domain-containing protein</fullName>
    </recommendedName>
</protein>
<evidence type="ECO:0008006" key="4">
    <source>
        <dbReference type="Google" id="ProtNLM"/>
    </source>
</evidence>
<dbReference type="EMBL" id="NOZQ01000103">
    <property type="protein sequence ID" value="OYD15763.1"/>
    <property type="molecule type" value="Genomic_DNA"/>
</dbReference>
<dbReference type="Proteomes" id="UP000215215">
    <property type="component" value="Unassembled WGS sequence"/>
</dbReference>